<dbReference type="Gene3D" id="3.40.50.720">
    <property type="entry name" value="NAD(P)-binding Rossmann-like Domain"/>
    <property type="match status" value="1"/>
</dbReference>
<dbReference type="GO" id="GO:0005737">
    <property type="term" value="C:cytoplasm"/>
    <property type="evidence" value="ECO:0007669"/>
    <property type="project" value="TreeGrafter"/>
</dbReference>
<dbReference type="Pfam" id="PF03807">
    <property type="entry name" value="F420_oxidored"/>
    <property type="match status" value="1"/>
</dbReference>
<sequence length="304" mass="32711">MANVAVIGCGWFGLPLAQSLVKQGHQVFGSKRSGQDAANLNELGIRGFALDLAKELVQSSLSAQMQQALQSDVVVVNIPPGLRRGETNYLEYVAKLEHLLLGKPYKRLVFISTTGVYPTSSVPLKADDATVNANALLGPLLDETMAQASSPASDILLKAESVMASLNMETLNQGNVSKTTIVRFAGLIGPKRHPGRFFAGKTDVPGGNVAVNLVHLDDCVASVSLIIHAALNHPDLLGEVYNLCAPIHLPKSEFYSEACEHLGVDSATFSEQPQPSKRIDGSLICRDLGFRYLYQDPRQMLDAC</sequence>
<dbReference type="SUPFAM" id="SSF51735">
    <property type="entry name" value="NAD(P)-binding Rossmann-fold domains"/>
    <property type="match status" value="1"/>
</dbReference>
<reference evidence="2 3" key="1">
    <citation type="submission" date="2019-02" db="EMBL/GenBank/DDBJ databases">
        <title>Shewanella sp. D4-2 isolated from Dokdo Island.</title>
        <authorList>
            <person name="Baek K."/>
        </authorList>
    </citation>
    <scope>NUCLEOTIDE SEQUENCE [LARGE SCALE GENOMIC DNA]</scope>
    <source>
        <strain evidence="2 3">D4-2</strain>
    </source>
</reference>
<dbReference type="AlphaFoldDB" id="A0A411PDI3"/>
<dbReference type="KEGG" id="smai:EXU30_02050"/>
<evidence type="ECO:0000259" key="1">
    <source>
        <dbReference type="Pfam" id="PF03807"/>
    </source>
</evidence>
<dbReference type="PANTHER" id="PTHR48079">
    <property type="entry name" value="PROTEIN YEEZ"/>
    <property type="match status" value="1"/>
</dbReference>
<feature type="domain" description="Pyrroline-5-carboxylate reductase catalytic N-terminal" evidence="1">
    <location>
        <begin position="4"/>
        <end position="80"/>
    </location>
</feature>
<organism evidence="2 3">
    <name type="scientific">Shewanella maritima</name>
    <dbReference type="NCBI Taxonomy" id="2520507"/>
    <lineage>
        <taxon>Bacteria</taxon>
        <taxon>Pseudomonadati</taxon>
        <taxon>Pseudomonadota</taxon>
        <taxon>Gammaproteobacteria</taxon>
        <taxon>Alteromonadales</taxon>
        <taxon>Shewanellaceae</taxon>
        <taxon>Shewanella</taxon>
    </lineage>
</organism>
<dbReference type="InterPro" id="IPR028939">
    <property type="entry name" value="P5C_Rdtase_cat_N"/>
</dbReference>
<keyword evidence="3" id="KW-1185">Reference proteome</keyword>
<accession>A0A411PDI3</accession>
<evidence type="ECO:0000313" key="2">
    <source>
        <dbReference type="EMBL" id="QBF81609.1"/>
    </source>
</evidence>
<evidence type="ECO:0000313" key="3">
    <source>
        <dbReference type="Proteomes" id="UP000291106"/>
    </source>
</evidence>
<gene>
    <name evidence="2" type="ORF">EXU30_02050</name>
</gene>
<dbReference type="GO" id="GO:0004029">
    <property type="term" value="F:aldehyde dehydrogenase (NAD+) activity"/>
    <property type="evidence" value="ECO:0007669"/>
    <property type="project" value="TreeGrafter"/>
</dbReference>
<dbReference type="EMBL" id="CP036200">
    <property type="protein sequence ID" value="QBF81609.1"/>
    <property type="molecule type" value="Genomic_DNA"/>
</dbReference>
<dbReference type="InterPro" id="IPR051783">
    <property type="entry name" value="NAD(P)-dependent_oxidoreduct"/>
</dbReference>
<dbReference type="PANTHER" id="PTHR48079:SF6">
    <property type="entry name" value="NAD(P)-BINDING DOMAIN-CONTAINING PROTEIN-RELATED"/>
    <property type="match status" value="1"/>
</dbReference>
<dbReference type="RefSeq" id="WP_130597583.1">
    <property type="nucleotide sequence ID" value="NZ_CP036200.1"/>
</dbReference>
<dbReference type="OrthoDB" id="751203at2"/>
<dbReference type="InterPro" id="IPR036291">
    <property type="entry name" value="NAD(P)-bd_dom_sf"/>
</dbReference>
<name>A0A411PDI3_9GAMM</name>
<proteinExistence type="predicted"/>
<dbReference type="Proteomes" id="UP000291106">
    <property type="component" value="Chromosome"/>
</dbReference>
<protein>
    <submittedName>
        <fullName evidence="2">SDR family NAD(P)-dependent oxidoreductase</fullName>
    </submittedName>
</protein>